<organism evidence="3 4">
    <name type="scientific">Caenorhabditis nigoni</name>
    <dbReference type="NCBI Taxonomy" id="1611254"/>
    <lineage>
        <taxon>Eukaryota</taxon>
        <taxon>Metazoa</taxon>
        <taxon>Ecdysozoa</taxon>
        <taxon>Nematoda</taxon>
        <taxon>Chromadorea</taxon>
        <taxon>Rhabditida</taxon>
        <taxon>Rhabditina</taxon>
        <taxon>Rhabditomorpha</taxon>
        <taxon>Rhabditoidea</taxon>
        <taxon>Rhabditidae</taxon>
        <taxon>Peloderinae</taxon>
        <taxon>Caenorhabditis</taxon>
    </lineage>
</organism>
<dbReference type="STRING" id="1611254.A0A2G5SX12"/>
<proteinExistence type="predicted"/>
<evidence type="ECO:0000313" key="4">
    <source>
        <dbReference type="Proteomes" id="UP000230233"/>
    </source>
</evidence>
<dbReference type="AlphaFoldDB" id="A0A2G5SX12"/>
<feature type="domain" description="Peptidase A2" evidence="2">
    <location>
        <begin position="62"/>
        <end position="80"/>
    </location>
</feature>
<evidence type="ECO:0000313" key="3">
    <source>
        <dbReference type="EMBL" id="PIC19665.1"/>
    </source>
</evidence>
<dbReference type="Gene3D" id="2.40.70.10">
    <property type="entry name" value="Acid Proteases"/>
    <property type="match status" value="1"/>
</dbReference>
<name>A0A2G5SX12_9PELO</name>
<sequence>MWCSPNFDHSKNGDTVQSFNTFFNEVSASYVEEFPIQQRSFHRRIICWSQESHLHMIDGTPIQMVLDTGAEVTLLNKSDWVKMNRPTLSPPTLNLRTATNKPIDVKGQFQCQLVRPFC</sequence>
<gene>
    <name evidence="3" type="primary">Cnig_chr_X.g25132</name>
    <name evidence="3" type="ORF">B9Z55_025132</name>
</gene>
<dbReference type="OrthoDB" id="5859943at2759"/>
<evidence type="ECO:0000256" key="1">
    <source>
        <dbReference type="ARBA" id="ARBA00022801"/>
    </source>
</evidence>
<dbReference type="Pfam" id="PF13650">
    <property type="entry name" value="Asp_protease_2"/>
    <property type="match status" value="1"/>
</dbReference>
<keyword evidence="4" id="KW-1185">Reference proteome</keyword>
<dbReference type="PROSITE" id="PS50175">
    <property type="entry name" value="ASP_PROT_RETROV"/>
    <property type="match status" value="1"/>
</dbReference>
<reference evidence="4" key="1">
    <citation type="submission" date="2017-10" db="EMBL/GenBank/DDBJ databases">
        <title>Rapid genome shrinkage in a self-fertile nematode reveals novel sperm competition proteins.</title>
        <authorList>
            <person name="Yin D."/>
            <person name="Schwarz E.M."/>
            <person name="Thomas C.G."/>
            <person name="Felde R.L."/>
            <person name="Korf I.F."/>
            <person name="Cutter A.D."/>
            <person name="Schartner C.M."/>
            <person name="Ralston E.J."/>
            <person name="Meyer B.J."/>
            <person name="Haag E.S."/>
        </authorList>
    </citation>
    <scope>NUCLEOTIDE SEQUENCE [LARGE SCALE GENOMIC DNA]</scope>
    <source>
        <strain evidence="4">JU1422</strain>
    </source>
</reference>
<dbReference type="InterPro" id="IPR001995">
    <property type="entry name" value="Peptidase_A2_cat"/>
</dbReference>
<dbReference type="GO" id="GO:0004190">
    <property type="term" value="F:aspartic-type endopeptidase activity"/>
    <property type="evidence" value="ECO:0007669"/>
    <property type="project" value="InterPro"/>
</dbReference>
<accession>A0A2G5SX12</accession>
<comment type="caution">
    <text evidence="3">The sequence shown here is derived from an EMBL/GenBank/DDBJ whole genome shotgun (WGS) entry which is preliminary data.</text>
</comment>
<evidence type="ECO:0000259" key="2">
    <source>
        <dbReference type="PROSITE" id="PS50175"/>
    </source>
</evidence>
<keyword evidence="1" id="KW-0378">Hydrolase</keyword>
<dbReference type="PROSITE" id="PS00141">
    <property type="entry name" value="ASP_PROTEASE"/>
    <property type="match status" value="1"/>
</dbReference>
<dbReference type="Proteomes" id="UP000230233">
    <property type="component" value="Chromosome X"/>
</dbReference>
<dbReference type="GO" id="GO:0006508">
    <property type="term" value="P:proteolysis"/>
    <property type="evidence" value="ECO:0007669"/>
    <property type="project" value="InterPro"/>
</dbReference>
<dbReference type="InterPro" id="IPR001969">
    <property type="entry name" value="Aspartic_peptidase_AS"/>
</dbReference>
<dbReference type="InterPro" id="IPR021109">
    <property type="entry name" value="Peptidase_aspartic_dom_sf"/>
</dbReference>
<dbReference type="EMBL" id="PDUG01000006">
    <property type="protein sequence ID" value="PIC19665.1"/>
    <property type="molecule type" value="Genomic_DNA"/>
</dbReference>
<protein>
    <recommendedName>
        <fullName evidence="2">Peptidase A2 domain-containing protein</fullName>
    </recommendedName>
</protein>
<dbReference type="SUPFAM" id="SSF50630">
    <property type="entry name" value="Acid proteases"/>
    <property type="match status" value="1"/>
</dbReference>